<dbReference type="AlphaFoldDB" id="A0A8J7SJG7"/>
<keyword evidence="4" id="KW-1185">Reference proteome</keyword>
<dbReference type="RefSeq" id="WP_200310189.1">
    <property type="nucleotide sequence ID" value="NZ_JAENIM010000016.1"/>
</dbReference>
<dbReference type="Proteomes" id="UP000624703">
    <property type="component" value="Unassembled WGS sequence"/>
</dbReference>
<evidence type="ECO:0000256" key="1">
    <source>
        <dbReference type="SAM" id="Coils"/>
    </source>
</evidence>
<feature type="coiled-coil region" evidence="1">
    <location>
        <begin position="53"/>
        <end position="115"/>
    </location>
</feature>
<dbReference type="InterPro" id="IPR016866">
    <property type="entry name" value="UCP028069"/>
</dbReference>
<keyword evidence="1" id="KW-0175">Coiled coil</keyword>
<evidence type="ECO:0000313" key="3">
    <source>
        <dbReference type="EMBL" id="MBK1790150.1"/>
    </source>
</evidence>
<sequence>MKKLTVMVLMSVPACLLAQPDAVDENAAKINPVEDREMIRQWVQTEQLASEELASWQTDKANMQELLELYQAELKLLSEEIDQAGQAAALVNEEKQELEADLAEHRDNRRYLAENLVRLQPKLASVAVRFPEPLKTELDADLVALNELSAIDKPREVLQAMIAVISGAARFNRSITIADSIDTVDGKELASKVLYLGLAQAYYVSGNGSNAGTGKPSADGWQWTAKPELAGSIRQAIAIYEREAQPQLTELPLTISK</sequence>
<proteinExistence type="predicted"/>
<accession>A0A8J7SJG7</accession>
<evidence type="ECO:0000256" key="2">
    <source>
        <dbReference type="SAM" id="SignalP"/>
    </source>
</evidence>
<name>A0A8J7SJG7_9BACT</name>
<feature type="signal peptide" evidence="2">
    <location>
        <begin position="1"/>
        <end position="18"/>
    </location>
</feature>
<evidence type="ECO:0000313" key="4">
    <source>
        <dbReference type="Proteomes" id="UP000624703"/>
    </source>
</evidence>
<dbReference type="Pfam" id="PF11932">
    <property type="entry name" value="DUF3450"/>
    <property type="match status" value="1"/>
</dbReference>
<dbReference type="EMBL" id="JAENIM010000016">
    <property type="protein sequence ID" value="MBK1790150.1"/>
    <property type="molecule type" value="Genomic_DNA"/>
</dbReference>
<protein>
    <submittedName>
        <fullName evidence="3">DUF3450 family protein</fullName>
    </submittedName>
</protein>
<feature type="chain" id="PRO_5035195405" evidence="2">
    <location>
        <begin position="19"/>
        <end position="257"/>
    </location>
</feature>
<reference evidence="3" key="1">
    <citation type="submission" date="2021-01" db="EMBL/GenBank/DDBJ databases">
        <title>Modified the classification status of verrucomicrobia.</title>
        <authorList>
            <person name="Feng X."/>
        </authorList>
    </citation>
    <scope>NUCLEOTIDE SEQUENCE</scope>
    <source>
        <strain evidence="3">_KCTC 22039</strain>
    </source>
</reference>
<comment type="caution">
    <text evidence="3">The sequence shown here is derived from an EMBL/GenBank/DDBJ whole genome shotgun (WGS) entry which is preliminary data.</text>
</comment>
<keyword evidence="2" id="KW-0732">Signal</keyword>
<gene>
    <name evidence="3" type="ORF">JIN82_03155</name>
</gene>
<organism evidence="3 4">
    <name type="scientific">Persicirhabdus sediminis</name>
    <dbReference type="NCBI Taxonomy" id="454144"/>
    <lineage>
        <taxon>Bacteria</taxon>
        <taxon>Pseudomonadati</taxon>
        <taxon>Verrucomicrobiota</taxon>
        <taxon>Verrucomicrobiia</taxon>
        <taxon>Verrucomicrobiales</taxon>
        <taxon>Verrucomicrobiaceae</taxon>
        <taxon>Persicirhabdus</taxon>
    </lineage>
</organism>